<feature type="compositionally biased region" description="Basic residues" evidence="1">
    <location>
        <begin position="63"/>
        <end position="72"/>
    </location>
</feature>
<dbReference type="Pfam" id="PF13822">
    <property type="entry name" value="ACC_epsilon"/>
    <property type="match status" value="1"/>
</dbReference>
<dbReference type="InterPro" id="IPR032716">
    <property type="entry name" value="ACC_epsilon"/>
</dbReference>
<proteinExistence type="predicted"/>
<feature type="region of interest" description="Disordered" evidence="1">
    <location>
        <begin position="1"/>
        <end position="20"/>
    </location>
</feature>
<dbReference type="Proteomes" id="UP000829069">
    <property type="component" value="Chromosome"/>
</dbReference>
<gene>
    <name evidence="2" type="ORF">MNQ99_13295</name>
</gene>
<feature type="region of interest" description="Disordered" evidence="1">
    <location>
        <begin position="53"/>
        <end position="89"/>
    </location>
</feature>
<evidence type="ECO:0000313" key="2">
    <source>
        <dbReference type="EMBL" id="UNK44923.1"/>
    </source>
</evidence>
<name>A0ABY3W466_9MICC</name>
<dbReference type="RefSeq" id="WP_127511860.1">
    <property type="nucleotide sequence ID" value="NZ_CP093326.1"/>
</dbReference>
<organism evidence="2 3">
    <name type="scientific">Arthrobacter sulfonylureivorans</name>
    <dbReference type="NCBI Taxonomy" id="2486855"/>
    <lineage>
        <taxon>Bacteria</taxon>
        <taxon>Bacillati</taxon>
        <taxon>Actinomycetota</taxon>
        <taxon>Actinomycetes</taxon>
        <taxon>Micrococcales</taxon>
        <taxon>Micrococcaceae</taxon>
        <taxon>Arthrobacter</taxon>
    </lineage>
</organism>
<feature type="compositionally biased region" description="Polar residues" evidence="1">
    <location>
        <begin position="1"/>
        <end position="12"/>
    </location>
</feature>
<keyword evidence="3" id="KW-1185">Reference proteome</keyword>
<reference evidence="2 3" key="1">
    <citation type="submission" date="2022-03" db="EMBL/GenBank/DDBJ databases">
        <title>Isotopic signatures of nitrous oxide derived from detoxification processes.</title>
        <authorList>
            <person name="Behrendt U."/>
            <person name="Buchen C."/>
            <person name="Well R."/>
            <person name="Ulrich A."/>
            <person name="Rohe L."/>
            <person name="Kolb S."/>
            <person name="Schloter M."/>
            <person name="Horn M.A."/>
            <person name="Augustin J."/>
        </authorList>
    </citation>
    <scope>NUCLEOTIDE SEQUENCE [LARGE SCALE GENOMIC DNA]</scope>
    <source>
        <strain evidence="2 3">S4-C24</strain>
    </source>
</reference>
<evidence type="ECO:0000256" key="1">
    <source>
        <dbReference type="SAM" id="MobiDB-lite"/>
    </source>
</evidence>
<dbReference type="EMBL" id="CP093326">
    <property type="protein sequence ID" value="UNK44923.1"/>
    <property type="molecule type" value="Genomic_DNA"/>
</dbReference>
<sequence>MSNWSEAVNTAETPDGFQHGDAAVRQQPLLTVAKGNPTPEELAALTAVVAALQSSGQAGTPSRRSRRPRRPLLRPFVSHGPGAWRHTFR</sequence>
<protein>
    <submittedName>
        <fullName evidence="2">Acyl-CoA carboxylase subunit epsilon</fullName>
    </submittedName>
</protein>
<evidence type="ECO:0000313" key="3">
    <source>
        <dbReference type="Proteomes" id="UP000829069"/>
    </source>
</evidence>
<accession>A0ABY3W466</accession>